<feature type="region of interest" description="Disordered" evidence="2">
    <location>
        <begin position="364"/>
        <end position="398"/>
    </location>
</feature>
<feature type="compositionally biased region" description="Basic and acidic residues" evidence="2">
    <location>
        <begin position="313"/>
        <end position="329"/>
    </location>
</feature>
<dbReference type="InterPro" id="IPR000682">
    <property type="entry name" value="PCMT"/>
</dbReference>
<feature type="compositionally biased region" description="Polar residues" evidence="2">
    <location>
        <begin position="709"/>
        <end position="722"/>
    </location>
</feature>
<feature type="region of interest" description="Disordered" evidence="2">
    <location>
        <begin position="451"/>
        <end position="642"/>
    </location>
</feature>
<reference evidence="3" key="1">
    <citation type="submission" date="2023-07" db="EMBL/GenBank/DDBJ databases">
        <authorList>
            <consortium name="CYATHOMIX"/>
        </authorList>
    </citation>
    <scope>NUCLEOTIDE SEQUENCE</scope>
    <source>
        <strain evidence="3">N/A</strain>
    </source>
</reference>
<feature type="compositionally biased region" description="Basic and acidic residues" evidence="2">
    <location>
        <begin position="454"/>
        <end position="467"/>
    </location>
</feature>
<dbReference type="AlphaFoldDB" id="A0AA36M2S5"/>
<evidence type="ECO:0000256" key="2">
    <source>
        <dbReference type="SAM" id="MobiDB-lite"/>
    </source>
</evidence>
<feature type="region of interest" description="Disordered" evidence="2">
    <location>
        <begin position="687"/>
        <end position="755"/>
    </location>
</feature>
<keyword evidence="4" id="KW-1185">Reference proteome</keyword>
<dbReference type="PANTHER" id="PTHR11579">
    <property type="entry name" value="PROTEIN-L-ISOASPARTATE O-METHYLTRANSFERASE"/>
    <property type="match status" value="1"/>
</dbReference>
<dbReference type="Pfam" id="PF01135">
    <property type="entry name" value="PCMT"/>
    <property type="match status" value="1"/>
</dbReference>
<feature type="compositionally biased region" description="Basic and acidic residues" evidence="2">
    <location>
        <begin position="517"/>
        <end position="529"/>
    </location>
</feature>
<comment type="similarity">
    <text evidence="1">Belongs to the methyltransferase superfamily. L-isoaspartyl/D-aspartyl protein methyltransferase family.</text>
</comment>
<gene>
    <name evidence="3" type="ORF">CYNAS_LOCUS8356</name>
</gene>
<name>A0AA36M2S5_CYLNA</name>
<evidence type="ECO:0000256" key="1">
    <source>
        <dbReference type="ARBA" id="ARBA00005369"/>
    </source>
</evidence>
<feature type="compositionally biased region" description="Basic and acidic residues" evidence="2">
    <location>
        <begin position="687"/>
        <end position="697"/>
    </location>
</feature>
<feature type="compositionally biased region" description="Low complexity" evidence="2">
    <location>
        <begin position="493"/>
        <end position="508"/>
    </location>
</feature>
<feature type="compositionally biased region" description="Polar residues" evidence="2">
    <location>
        <begin position="596"/>
        <end position="608"/>
    </location>
</feature>
<proteinExistence type="inferred from homology"/>
<evidence type="ECO:0000313" key="4">
    <source>
        <dbReference type="Proteomes" id="UP001176961"/>
    </source>
</evidence>
<sequence>MIGLVGIGHTIPAIPTTPANPATVMGVAASRDNDDLTDNLVKHGQIVSKEVELVFRLVDRGRFFPSEYIDEAYRDNPFKVPAEANGDWTPGKLHISAPSMYATVLEKLDLHPGHAFLNIGSGTGWLSTAAGFLIGGSGINHGVEIHDNLIKFAEERLAETLTLPEVCAFNWAKPAFFHGNGLSQELSHSKYFYDRVYCGAAVNELQTIAHLIKLLEIGGKLIVPFRNSLTAYTRTAETAYSSEVLMACQFADLLPPKPDDRTDCLPCVIRPPSLADHCRNVIRESLRKKVMESYPVFMRSIVDTEGAFGSDDAPSHHDGDAEMAESQRRRDLGIIRQPIRVELFRNLGAARIRLEAYDRMAREDRNDNEERNDQEERGEGAEEHEFHEGGDNDRPDAAVRDVDVGAGMFVFADEGAPSDDEELGEDDRMGLHWLNAILGFERDRVQARLRQRRAREPERTEHVRSETSSDDGSSDTSSNADDAEEHEAEHPVEAGNNEGENAEAAVAEQSAELDSNVDNRDSNEQKTEEAESGEAAAEGDVQKVSETLVNEASDHDDLTQGKPLGETDASSTAQSSTVAPSNEIPSINVLKVNIHSPDNTETPSQSSDTVHEDETMETSEDRHINSAVREADNREGQLSVEGEVNDHMEAEAHEALGEEESHGINEDRLDNFAMREMIELSEFLDETNNRSRAEQRGANRLRINGVNGAGSSRRNGPRSSVSRRAIKRARMAEAESQDEAEKRAEEERDRQKASLKVFGEAFNESISPVFGTNQTSQWD</sequence>
<dbReference type="Proteomes" id="UP001176961">
    <property type="component" value="Unassembled WGS sequence"/>
</dbReference>
<comment type="caution">
    <text evidence="3">The sequence shown here is derived from an EMBL/GenBank/DDBJ whole genome shotgun (WGS) entry which is preliminary data.</text>
</comment>
<dbReference type="GO" id="GO:0005737">
    <property type="term" value="C:cytoplasm"/>
    <property type="evidence" value="ECO:0007669"/>
    <property type="project" value="TreeGrafter"/>
</dbReference>
<feature type="compositionally biased region" description="Basic and acidic residues" evidence="2">
    <location>
        <begin position="739"/>
        <end position="752"/>
    </location>
</feature>
<feature type="compositionally biased region" description="Polar residues" evidence="2">
    <location>
        <begin position="568"/>
        <end position="585"/>
    </location>
</feature>
<dbReference type="EMBL" id="CATQJL010000112">
    <property type="protein sequence ID" value="CAJ0596373.1"/>
    <property type="molecule type" value="Genomic_DNA"/>
</dbReference>
<dbReference type="CDD" id="cd02440">
    <property type="entry name" value="AdoMet_MTases"/>
    <property type="match status" value="1"/>
</dbReference>
<dbReference type="PANTHER" id="PTHR11579:SF9">
    <property type="entry name" value="PROTEIN-L-ISOASPARTATE O-METHYLTRANSFERASE"/>
    <property type="match status" value="1"/>
</dbReference>
<dbReference type="InterPro" id="IPR029063">
    <property type="entry name" value="SAM-dependent_MTases_sf"/>
</dbReference>
<accession>A0AA36M2S5</accession>
<dbReference type="SUPFAM" id="SSF53335">
    <property type="entry name" value="S-adenosyl-L-methionine-dependent methyltransferases"/>
    <property type="match status" value="1"/>
</dbReference>
<dbReference type="Gene3D" id="3.40.50.150">
    <property type="entry name" value="Vaccinia Virus protein VP39"/>
    <property type="match status" value="1"/>
</dbReference>
<feature type="region of interest" description="Disordered" evidence="2">
    <location>
        <begin position="307"/>
        <end position="329"/>
    </location>
</feature>
<evidence type="ECO:0000313" key="3">
    <source>
        <dbReference type="EMBL" id="CAJ0596373.1"/>
    </source>
</evidence>
<feature type="compositionally biased region" description="Basic and acidic residues" evidence="2">
    <location>
        <begin position="609"/>
        <end position="635"/>
    </location>
</feature>
<protein>
    <submittedName>
        <fullName evidence="3">Uncharacterized protein</fullName>
    </submittedName>
</protein>
<organism evidence="3 4">
    <name type="scientific">Cylicocyclus nassatus</name>
    <name type="common">Nematode worm</name>
    <dbReference type="NCBI Taxonomy" id="53992"/>
    <lineage>
        <taxon>Eukaryota</taxon>
        <taxon>Metazoa</taxon>
        <taxon>Ecdysozoa</taxon>
        <taxon>Nematoda</taxon>
        <taxon>Chromadorea</taxon>
        <taxon>Rhabditida</taxon>
        <taxon>Rhabditina</taxon>
        <taxon>Rhabditomorpha</taxon>
        <taxon>Strongyloidea</taxon>
        <taxon>Strongylidae</taxon>
        <taxon>Cylicocyclus</taxon>
    </lineage>
</organism>
<dbReference type="GO" id="GO:0004719">
    <property type="term" value="F:protein-L-isoaspartate (D-aspartate) O-methyltransferase activity"/>
    <property type="evidence" value="ECO:0007669"/>
    <property type="project" value="InterPro"/>
</dbReference>